<dbReference type="Gene3D" id="3.10.20.30">
    <property type="match status" value="1"/>
</dbReference>
<keyword evidence="4" id="KW-0479">Metal-binding</keyword>
<evidence type="ECO:0000256" key="7">
    <source>
        <dbReference type="ARBA" id="ARBA00023014"/>
    </source>
</evidence>
<dbReference type="eggNOG" id="COG0633">
    <property type="taxonomic scope" value="Bacteria"/>
</dbReference>
<dbReference type="STRING" id="1129374.AJE_09329"/>
<evidence type="ECO:0000313" key="11">
    <source>
        <dbReference type="EMBL" id="EHR40926.1"/>
    </source>
</evidence>
<dbReference type="GO" id="GO:0046872">
    <property type="term" value="F:metal ion binding"/>
    <property type="evidence" value="ECO:0007669"/>
    <property type="project" value="UniProtKB-KW"/>
</dbReference>
<evidence type="ECO:0000313" key="12">
    <source>
        <dbReference type="Proteomes" id="UP000012046"/>
    </source>
</evidence>
<organism evidence="11 12">
    <name type="scientific">Alishewanella jeotgali KCTC 22429</name>
    <dbReference type="NCBI Taxonomy" id="1129374"/>
    <lineage>
        <taxon>Bacteria</taxon>
        <taxon>Pseudomonadati</taxon>
        <taxon>Pseudomonadota</taxon>
        <taxon>Gammaproteobacteria</taxon>
        <taxon>Alteromonadales</taxon>
        <taxon>Alteromonadaceae</taxon>
        <taxon>Alishewanella</taxon>
    </lineage>
</organism>
<protein>
    <submittedName>
        <fullName evidence="11">Ferredoxin</fullName>
    </submittedName>
</protein>
<dbReference type="PANTHER" id="PTHR43112:SF3">
    <property type="entry name" value="FERREDOXIN-2, CHLOROPLASTIC"/>
    <property type="match status" value="1"/>
</dbReference>
<dbReference type="InterPro" id="IPR012675">
    <property type="entry name" value="Beta-grasp_dom_sf"/>
</dbReference>
<keyword evidence="7" id="KW-0411">Iron-sulfur</keyword>
<keyword evidence="8" id="KW-0830">Ubiquinone</keyword>
<dbReference type="PANTHER" id="PTHR43112">
    <property type="entry name" value="FERREDOXIN"/>
    <property type="match status" value="1"/>
</dbReference>
<comment type="caution">
    <text evidence="11">The sequence shown here is derived from an EMBL/GenBank/DDBJ whole genome shotgun (WGS) entry which is preliminary data.</text>
</comment>
<name>H3ZER9_9ALTE</name>
<sequence length="92" mass="10231">MSYQVRILPAKLTFEVAQGESILAAALRQGIDFPHRCRQGVCTSCVCKLRSGSVSYADPNPLTETDRQQQFVYCCLATADSDLELHHPFIRG</sequence>
<dbReference type="GO" id="GO:0051537">
    <property type="term" value="F:2 iron, 2 sulfur cluster binding"/>
    <property type="evidence" value="ECO:0007669"/>
    <property type="project" value="UniProtKB-KW"/>
</dbReference>
<dbReference type="PROSITE" id="PS00197">
    <property type="entry name" value="2FE2S_FER_1"/>
    <property type="match status" value="1"/>
</dbReference>
<reference evidence="11 12" key="1">
    <citation type="journal article" date="2012" name="J. Bacteriol.">
        <title>Genome Sequence of Extracellular-Protease-Producing Alishewanella jeotgali Isolated from Traditional Korean Fermented Seafood.</title>
        <authorList>
            <person name="Jung J."/>
            <person name="Chun J."/>
            <person name="Park W."/>
        </authorList>
    </citation>
    <scope>NUCLEOTIDE SEQUENCE [LARGE SCALE GENOMIC DNA]</scope>
    <source>
        <strain evidence="11 12">KCTC 22429</strain>
    </source>
</reference>
<dbReference type="PATRIC" id="fig|1129374.4.peg.1868"/>
<comment type="cofactor">
    <cofactor evidence="9">
        <name>[2Fe-2S] cluster</name>
        <dbReference type="ChEBI" id="CHEBI:190135"/>
    </cofactor>
</comment>
<dbReference type="SUPFAM" id="SSF54292">
    <property type="entry name" value="2Fe-2S ferredoxin-like"/>
    <property type="match status" value="1"/>
</dbReference>
<evidence type="ECO:0000256" key="6">
    <source>
        <dbReference type="ARBA" id="ARBA00023004"/>
    </source>
</evidence>
<dbReference type="InterPro" id="IPR036010">
    <property type="entry name" value="2Fe-2S_ferredoxin-like_sf"/>
</dbReference>
<keyword evidence="5" id="KW-0249">Electron transport</keyword>
<evidence type="ECO:0000256" key="1">
    <source>
        <dbReference type="ARBA" id="ARBA00007874"/>
    </source>
</evidence>
<dbReference type="AlphaFoldDB" id="H3ZER9"/>
<dbReference type="EMBL" id="AHTH01000025">
    <property type="protein sequence ID" value="EHR40926.1"/>
    <property type="molecule type" value="Genomic_DNA"/>
</dbReference>
<evidence type="ECO:0000256" key="4">
    <source>
        <dbReference type="ARBA" id="ARBA00022723"/>
    </source>
</evidence>
<dbReference type="RefSeq" id="WP_008609776.1">
    <property type="nucleotide sequence ID" value="NZ_AHTH01000025.1"/>
</dbReference>
<dbReference type="InterPro" id="IPR006058">
    <property type="entry name" value="2Fe2S_fd_BS"/>
</dbReference>
<dbReference type="Proteomes" id="UP000012046">
    <property type="component" value="Unassembled WGS sequence"/>
</dbReference>
<evidence type="ECO:0000256" key="2">
    <source>
        <dbReference type="ARBA" id="ARBA00022448"/>
    </source>
</evidence>
<keyword evidence="12" id="KW-1185">Reference proteome</keyword>
<evidence type="ECO:0000256" key="5">
    <source>
        <dbReference type="ARBA" id="ARBA00022982"/>
    </source>
</evidence>
<proteinExistence type="inferred from homology"/>
<dbReference type="Pfam" id="PF00111">
    <property type="entry name" value="Fer2"/>
    <property type="match status" value="1"/>
</dbReference>
<keyword evidence="6" id="KW-0408">Iron</keyword>
<dbReference type="CDD" id="cd00207">
    <property type="entry name" value="fer2"/>
    <property type="match status" value="1"/>
</dbReference>
<feature type="domain" description="2Fe-2S ferredoxin-type" evidence="10">
    <location>
        <begin position="3"/>
        <end position="91"/>
    </location>
</feature>
<dbReference type="PROSITE" id="PS51085">
    <property type="entry name" value="2FE2S_FER_2"/>
    <property type="match status" value="1"/>
</dbReference>
<evidence type="ECO:0000259" key="10">
    <source>
        <dbReference type="PROSITE" id="PS51085"/>
    </source>
</evidence>
<keyword evidence="2" id="KW-0813">Transport</keyword>
<accession>H3ZER9</accession>
<gene>
    <name evidence="11" type="ORF">AJE_09329</name>
</gene>
<evidence type="ECO:0000256" key="9">
    <source>
        <dbReference type="ARBA" id="ARBA00034078"/>
    </source>
</evidence>
<evidence type="ECO:0000256" key="8">
    <source>
        <dbReference type="ARBA" id="ARBA00023075"/>
    </source>
</evidence>
<keyword evidence="3" id="KW-0001">2Fe-2S</keyword>
<evidence type="ECO:0000256" key="3">
    <source>
        <dbReference type="ARBA" id="ARBA00022714"/>
    </source>
</evidence>
<dbReference type="InterPro" id="IPR001041">
    <property type="entry name" value="2Fe-2S_ferredoxin-type"/>
</dbReference>
<comment type="similarity">
    <text evidence="1">Belongs to the 2Fe2S plant-type ferredoxin family.</text>
</comment>